<feature type="repeat" description="NHL" evidence="9">
    <location>
        <begin position="679"/>
        <end position="710"/>
    </location>
</feature>
<dbReference type="GO" id="GO:0050982">
    <property type="term" value="P:detection of mechanical stimulus"/>
    <property type="evidence" value="ECO:0007669"/>
    <property type="project" value="TreeGrafter"/>
</dbReference>
<dbReference type="SUPFAM" id="SSF101898">
    <property type="entry name" value="NHL repeat"/>
    <property type="match status" value="6"/>
</dbReference>
<feature type="transmembrane region" description="Helical" evidence="10">
    <location>
        <begin position="2340"/>
        <end position="2361"/>
    </location>
</feature>
<feature type="domain" description="Polycystin cation channel PKD1/PKD2" evidence="11">
    <location>
        <begin position="2304"/>
        <end position="2521"/>
    </location>
</feature>
<keyword evidence="3 10" id="KW-0812">Transmembrane</keyword>
<dbReference type="InterPro" id="IPR003915">
    <property type="entry name" value="PKD_2"/>
</dbReference>
<feature type="repeat" description="NHL" evidence="9">
    <location>
        <begin position="1266"/>
        <end position="1305"/>
    </location>
</feature>
<dbReference type="Pfam" id="PF20519">
    <property type="entry name" value="Polycystin_dom"/>
    <property type="match status" value="1"/>
</dbReference>
<feature type="transmembrane region" description="Helical" evidence="10">
    <location>
        <begin position="2049"/>
        <end position="2068"/>
    </location>
</feature>
<accession>A0A814K9Y4</accession>
<feature type="transmembrane region" description="Helical" evidence="10">
    <location>
        <begin position="2491"/>
        <end position="2516"/>
    </location>
</feature>
<feature type="repeat" description="NHL" evidence="9">
    <location>
        <begin position="577"/>
        <end position="613"/>
    </location>
</feature>
<feature type="transmembrane region" description="Helical" evidence="10">
    <location>
        <begin position="2428"/>
        <end position="2455"/>
    </location>
</feature>
<dbReference type="Gene3D" id="2.40.10.500">
    <property type="match status" value="4"/>
</dbReference>
<dbReference type="PANTHER" id="PTHR10877">
    <property type="entry name" value="POLYCYSTIN FAMILY MEMBER"/>
    <property type="match status" value="1"/>
</dbReference>
<dbReference type="GO" id="GO:0005509">
    <property type="term" value="F:calcium ion binding"/>
    <property type="evidence" value="ECO:0007669"/>
    <property type="project" value="InterPro"/>
</dbReference>
<feature type="transmembrane region" description="Helical" evidence="10">
    <location>
        <begin position="1957"/>
        <end position="1980"/>
    </location>
</feature>
<dbReference type="InterPro" id="IPR001258">
    <property type="entry name" value="NHL_repeat"/>
</dbReference>
<evidence type="ECO:0000256" key="3">
    <source>
        <dbReference type="ARBA" id="ARBA00022692"/>
    </source>
</evidence>
<dbReference type="Gene3D" id="2.120.10.30">
    <property type="entry name" value="TolB, C-terminal domain"/>
    <property type="match status" value="7"/>
</dbReference>
<dbReference type="GO" id="GO:0005262">
    <property type="term" value="F:calcium channel activity"/>
    <property type="evidence" value="ECO:0007669"/>
    <property type="project" value="TreeGrafter"/>
</dbReference>
<evidence type="ECO:0000256" key="6">
    <source>
        <dbReference type="ARBA" id="ARBA00023136"/>
    </source>
</evidence>
<keyword evidence="5 10" id="KW-1133">Transmembrane helix</keyword>
<name>A0A814K9Y4_9BILA</name>
<dbReference type="Pfam" id="PF08016">
    <property type="entry name" value="PKD_channel"/>
    <property type="match status" value="1"/>
</dbReference>
<keyword evidence="4" id="KW-0677">Repeat</keyword>
<feature type="domain" description="Polycystin" evidence="12">
    <location>
        <begin position="2095"/>
        <end position="2299"/>
    </location>
</feature>
<dbReference type="InterPro" id="IPR046791">
    <property type="entry name" value="Polycystin_dom"/>
</dbReference>
<evidence type="ECO:0000313" key="13">
    <source>
        <dbReference type="EMBL" id="CAF1049624.1"/>
    </source>
</evidence>
<dbReference type="Proteomes" id="UP000663845">
    <property type="component" value="Unassembled WGS sequence"/>
</dbReference>
<dbReference type="Pfam" id="PF01436">
    <property type="entry name" value="NHL"/>
    <property type="match status" value="5"/>
</dbReference>
<evidence type="ECO:0000313" key="14">
    <source>
        <dbReference type="Proteomes" id="UP000663845"/>
    </source>
</evidence>
<dbReference type="SMART" id="SM00710">
    <property type="entry name" value="PbH1"/>
    <property type="match status" value="5"/>
</dbReference>
<protein>
    <recommendedName>
        <fullName evidence="15">NHL repeat containing protein-like protein</fullName>
    </recommendedName>
</protein>
<comment type="subcellular location">
    <subcellularLocation>
        <location evidence="1">Membrane</location>
        <topology evidence="1">Multi-pass membrane protein</topology>
    </subcellularLocation>
</comment>
<feature type="repeat" description="NHL" evidence="9">
    <location>
        <begin position="120"/>
        <end position="163"/>
    </location>
</feature>
<feature type="disulfide bond" evidence="8">
    <location>
        <begin position="2158"/>
        <end position="2167"/>
    </location>
</feature>
<dbReference type="InterPro" id="IPR011042">
    <property type="entry name" value="6-blade_b-propeller_TolB-like"/>
</dbReference>
<keyword evidence="6 10" id="KW-0472">Membrane</keyword>
<evidence type="ECO:0000259" key="11">
    <source>
        <dbReference type="Pfam" id="PF08016"/>
    </source>
</evidence>
<evidence type="ECO:0000256" key="2">
    <source>
        <dbReference type="ARBA" id="ARBA00007200"/>
    </source>
</evidence>
<evidence type="ECO:0000256" key="8">
    <source>
        <dbReference type="PIRSR" id="PIRSR603915-2"/>
    </source>
</evidence>
<organism evidence="13 14">
    <name type="scientific">Adineta steineri</name>
    <dbReference type="NCBI Taxonomy" id="433720"/>
    <lineage>
        <taxon>Eukaryota</taxon>
        <taxon>Metazoa</taxon>
        <taxon>Spiralia</taxon>
        <taxon>Gnathifera</taxon>
        <taxon>Rotifera</taxon>
        <taxon>Eurotatoria</taxon>
        <taxon>Bdelloidea</taxon>
        <taxon>Adinetida</taxon>
        <taxon>Adinetidae</taxon>
        <taxon>Adineta</taxon>
    </lineage>
</organism>
<feature type="transmembrane region" description="Helical" evidence="10">
    <location>
        <begin position="2305"/>
        <end position="2328"/>
    </location>
</feature>
<evidence type="ECO:0000256" key="5">
    <source>
        <dbReference type="ARBA" id="ARBA00022989"/>
    </source>
</evidence>
<feature type="transmembrane region" description="Helical" evidence="10">
    <location>
        <begin position="2381"/>
        <end position="2407"/>
    </location>
</feature>
<dbReference type="InterPro" id="IPR051223">
    <property type="entry name" value="Polycystin"/>
</dbReference>
<dbReference type="CDD" id="cd05819">
    <property type="entry name" value="NHL"/>
    <property type="match status" value="4"/>
</dbReference>
<evidence type="ECO:0000256" key="7">
    <source>
        <dbReference type="ARBA" id="ARBA00023180"/>
    </source>
</evidence>
<evidence type="ECO:0000256" key="9">
    <source>
        <dbReference type="PROSITE-ProRule" id="PRU00504"/>
    </source>
</evidence>
<dbReference type="PROSITE" id="PS51125">
    <property type="entry name" value="NHL"/>
    <property type="match status" value="6"/>
</dbReference>
<evidence type="ECO:0000256" key="4">
    <source>
        <dbReference type="ARBA" id="ARBA00022737"/>
    </source>
</evidence>
<dbReference type="PRINTS" id="PR01433">
    <property type="entry name" value="POLYCYSTIN2"/>
</dbReference>
<feature type="transmembrane region" description="Helical" evidence="10">
    <location>
        <begin position="1849"/>
        <end position="1870"/>
    </location>
</feature>
<dbReference type="InterPro" id="IPR013122">
    <property type="entry name" value="PKD1_2_channel"/>
</dbReference>
<evidence type="ECO:0008006" key="15">
    <source>
        <dbReference type="Google" id="ProtNLM"/>
    </source>
</evidence>
<feature type="repeat" description="NHL" evidence="9">
    <location>
        <begin position="40"/>
        <end position="70"/>
    </location>
</feature>
<keyword evidence="7" id="KW-0325">Glycoprotein</keyword>
<dbReference type="EMBL" id="CAJNOG010000182">
    <property type="protein sequence ID" value="CAF1049624.1"/>
    <property type="molecule type" value="Genomic_DNA"/>
</dbReference>
<gene>
    <name evidence="13" type="ORF">JYZ213_LOCUS18606</name>
</gene>
<dbReference type="InterPro" id="IPR006626">
    <property type="entry name" value="PbH1"/>
</dbReference>
<dbReference type="PANTHER" id="PTHR10877:SF194">
    <property type="entry name" value="LOCATION OF VULVA DEFECTIVE 1"/>
    <property type="match status" value="1"/>
</dbReference>
<proteinExistence type="inferred from homology"/>
<comment type="similarity">
    <text evidence="2">Belongs to the polycystin family.</text>
</comment>
<evidence type="ECO:0000256" key="1">
    <source>
        <dbReference type="ARBA" id="ARBA00004141"/>
    </source>
</evidence>
<comment type="caution">
    <text evidence="13">The sequence shown here is derived from an EMBL/GenBank/DDBJ whole genome shotgun (WGS) entry which is preliminary data.</text>
</comment>
<evidence type="ECO:0000259" key="12">
    <source>
        <dbReference type="Pfam" id="PF20519"/>
    </source>
</evidence>
<evidence type="ECO:0000256" key="10">
    <source>
        <dbReference type="SAM" id="Phobius"/>
    </source>
</evidence>
<dbReference type="GO" id="GO:0016020">
    <property type="term" value="C:membrane"/>
    <property type="evidence" value="ECO:0007669"/>
    <property type="project" value="UniProtKB-SubCell"/>
</dbReference>
<sequence>MLYCVLNANPQVVSKSLDTRLNVWSIVAGTGTAGSTSVTLNDPWGIFVDINLNLYVADTANSRIQKFASGQLNGTTIATGAITLYYPTSVTFDADGYMFISDNGNHRLIGSGPNGFRCIAACSGLHGSSSSQLYYPNIINFDSYGNIYVTDVYNNRVQKFLLSSNLCNGTTTATTMATVTSMNNTQSVSLTTTIPGISSTTAPYLNPISYNIPKFTAYTTWSSNGITLANTTLVGTYPYGIFVDNNNTVYVSESSLNRVQVWREGSSQPTRNISGTLNSPYTVFVTSNGDIYVDNGNANSRVDKWALNTTNSTVVMNVQTICCGLFIDINNNIYCTPLGYHQVNTKSLNSNSNIWTIAAGTGCAGSTSNTLHDPRGIFVDTDLNLYVADYTNNRVQKFLSQQVNGITIAGTGAVTYSNPISYNMPKFTAYTTWSSNGITFANTTVVGTYPYGVFVDNNNTVYVCEYSLNRVQAWSEGSSKPTRNISGNLNSPYTVFVTSNGDVYVDNGYANSRVDKWAFNTTNSTVAMNVKNFCCGLFVDINNNLYCTMYGYHQVNIKSLNSNSNMWTVAAGTGCAGSTSNMLYNPRGIFVDTDLNLYVADFTNNRVQKFLSQQVNGITIAGTGATGTISLNGPAGVVLDADGYVFIAEYYNNRIVGSGPNGFRCLVGCSTVAASASNQLYYPTSLSFDSYGNIFVADQYNHRIQKFYITSNVYGTTINQPNLCPSTTWYTNAITFANIILDADGYIFITDNANHRLIGSGPNGFRCIAACSGSYDGTTTVTTMAAVTSMNNTQSVSLTTTVPGISSTTAPYLNPISYNTPKFTAYTTWSSNGITFADATVVGTYPYGVFVDNNNTVYVCEYSLNRVQVWLKGSSNPTRTVSGTLNNPYTVFVTSNGDIYVDNGYTNSRVDKWALNTTSSTVAMNVKYICGGLFVDINNNLYCSPINYHQVNTKSLNSNSNTWTIAAGTGCAGSTSNTLHDPRGIFVDTDLNLYVADYTNNRVQKFLSQQVNGITLAGTGATGTISLNGPCGIVLDADGYVFISEYLNNRIVGSGPNGFRCLAGCSTVAGSASNQLHNPTTLSFDSYGNMFVADNYNSRIQKFYIISNIYGTTINQPNLCPSTTWYTNAITFANSSTIGTVVSGAFVSINNTVYVANQQTNTVIVWFEGSTNPDKILSGSLNTPYGLFVTPLGDIYVDNGQNNDRVDKFSLNSNISNSAMSVPGVCYGIFVDISNNLYCSGLTSHQVVKKWLSDNVLTSTIVAGTGTAGSTATTLNCPYGIFVDAEINLYVADAYNNRIQMFPVGQFTGITLAGASAPGTITLYNPAGIILDGNGYLFLTDFYNNRVIGSGPYGYRCLFGCTTIPGSASNQLYFPASLNFDTYGNLFVADYNNGRILKFILASNSCSTTINQPNLCPSTTWYTNAITFANSSIAGTNVYGVFVGLDNTVYVANQQINKIIVWYEGSTNPDKIISGSLSTPYGLFVTPLGDIYVDNGLNNGRVDKFSFNSSISNSVMSVPYMCPGIFVDIGNNLYCAAYTSHQVVKKWLNDGVLTSTIVAGTGTAGSTATTLNAPVGIFVDAEINLYVADRNNNRIQMFSVGQFTGITVAGASVPGTITLNQPNSITLDGNGYLFIVDTLNSRIIGSGPYGFRCLFGCTTTTGSAPSQLNTPGTLRFDSYGNLFVADTFNSRVQKFILTSNSCSISYNQPTFCYNALWYSNASTFAPSTTIGTLPYGIFINGINTVYVPNRIERTLPIASEAEKQDFSYVLSKKAYHSVSDGHLWFSIFSRPPSNKFTRVQRCTCCFVLFFTSMLLNIMYYDLSNEAKASSETHSGALSIGPFYIAPQQIGIGIMVELFTLIPSLLIVQFFRRIQPRQQVSRLREALYKIKPSRKTSSEDVPAIKKKQSSITFPWWCLFIAYGLSMIIIAVSIFFIIVRGIEFGDVKTQQWLTSVLTGFFSSVILTQPIKIICLVIFFICFCRNSKDEKETGEYINEDDEFNISNDDEYLHSLEYQSLFSPSLKSINRLNENEIANARDQRLKEIQMWKIIREFLIYFIFALLVFIITYSNREQHSFLQVNHLRAYFLNQRQTTADYTNINTIDEYWYWLENSFVSNIRAQQWYNGGVPQYLNGFLNDKSNRLIGWATMRQLRIKPELCSDQRIISICEDSYSFFNEETQIFQPGWTNQTIEDEIYSSSIKKAFNYSTSDELDTYTYAGEFGTYRGGGYVYEFRGRLSDMKTNLSALHQLDWIDEKTRAVFIQLTLYNPSVQLLTAVTLLAEFLPTSGIYTTARFEPINFYTFQSILQLVCTIVYIFLIIYFIIIEIRLLFELRLKYFRQFWSLIQLGIIGCSLGSIGVYFWRFQETNRISELFEQTNGYIYINLQLAVYVNDILTFLLGYCCFFSTIKCLQLLRFNQQISLFAEILKYCAKALISFSIMFAIVFMAFLSLFYLLFVSKLLSCSSLLNTAQMLFKMTLVKCGASQIVEADAFLGPFCFTLFMLLVVFVCLSMFVSIISDSFRHAKQNQKEDQIIFSFMLKKFLRWTGLKRLNQSEIQEERDCRMRSQYFDPIENFPDKIDQLLEAFNKIYIDQKIELSRLEKAGL</sequence>
<feature type="transmembrane region" description="Helical" evidence="10">
    <location>
        <begin position="1914"/>
        <end position="1937"/>
    </location>
</feature>
<reference evidence="13" key="1">
    <citation type="submission" date="2021-02" db="EMBL/GenBank/DDBJ databases">
        <authorList>
            <person name="Nowell W R."/>
        </authorList>
    </citation>
    <scope>NUCLEOTIDE SEQUENCE</scope>
</reference>
<feature type="repeat" description="NHL" evidence="9">
    <location>
        <begin position="1562"/>
        <end position="1601"/>
    </location>
</feature>